<accession>G2XRB8</accession>
<dbReference type="Proteomes" id="UP000008177">
    <property type="component" value="Unplaced contigs"/>
</dbReference>
<dbReference type="EMBL" id="FQ790256">
    <property type="protein sequence ID" value="CCD43286.1"/>
    <property type="molecule type" value="Genomic_DNA"/>
</dbReference>
<reference evidence="2" key="1">
    <citation type="journal article" date="2011" name="PLoS Genet.">
        <title>Genomic analysis of the necrotrophic fungal pathogens Sclerotinia sclerotiorum and Botrytis cinerea.</title>
        <authorList>
            <person name="Amselem J."/>
            <person name="Cuomo C.A."/>
            <person name="van Kan J.A."/>
            <person name="Viaud M."/>
            <person name="Benito E.P."/>
            <person name="Couloux A."/>
            <person name="Coutinho P.M."/>
            <person name="de Vries R.P."/>
            <person name="Dyer P.S."/>
            <person name="Fillinger S."/>
            <person name="Fournier E."/>
            <person name="Gout L."/>
            <person name="Hahn M."/>
            <person name="Kohn L."/>
            <person name="Lapalu N."/>
            <person name="Plummer K.M."/>
            <person name="Pradier J.M."/>
            <person name="Quevillon E."/>
            <person name="Sharon A."/>
            <person name="Simon A."/>
            <person name="ten Have A."/>
            <person name="Tudzynski B."/>
            <person name="Tudzynski P."/>
            <person name="Wincker P."/>
            <person name="Andrew M."/>
            <person name="Anthouard V."/>
            <person name="Beever R.E."/>
            <person name="Beffa R."/>
            <person name="Benoit I."/>
            <person name="Bouzid O."/>
            <person name="Brault B."/>
            <person name="Chen Z."/>
            <person name="Choquer M."/>
            <person name="Collemare J."/>
            <person name="Cotton P."/>
            <person name="Danchin E.G."/>
            <person name="Da Silva C."/>
            <person name="Gautier A."/>
            <person name="Giraud C."/>
            <person name="Giraud T."/>
            <person name="Gonzalez C."/>
            <person name="Grossetete S."/>
            <person name="Guldener U."/>
            <person name="Henrissat B."/>
            <person name="Howlett B.J."/>
            <person name="Kodira C."/>
            <person name="Kretschmer M."/>
            <person name="Lappartient A."/>
            <person name="Leroch M."/>
            <person name="Levis C."/>
            <person name="Mauceli E."/>
            <person name="Neuveglise C."/>
            <person name="Oeser B."/>
            <person name="Pearson M."/>
            <person name="Poulain J."/>
            <person name="Poussereau N."/>
            <person name="Quesneville H."/>
            <person name="Rascle C."/>
            <person name="Schumacher J."/>
            <person name="Segurens B."/>
            <person name="Sexton A."/>
            <person name="Silva E."/>
            <person name="Sirven C."/>
            <person name="Soanes D.M."/>
            <person name="Talbot N.J."/>
            <person name="Templeton M."/>
            <person name="Yandava C."/>
            <person name="Yarden O."/>
            <person name="Zeng Q."/>
            <person name="Rollins J.A."/>
            <person name="Lebrun M.H."/>
            <person name="Dickman M."/>
        </authorList>
    </citation>
    <scope>NUCLEOTIDE SEQUENCE [LARGE SCALE GENOMIC DNA]</scope>
    <source>
        <strain evidence="2">T4</strain>
    </source>
</reference>
<evidence type="ECO:0000313" key="2">
    <source>
        <dbReference type="Proteomes" id="UP000008177"/>
    </source>
</evidence>
<sequence length="89" mass="9998">MVSAKGPEYTPVARGYRKCLSGDLIDGKLTKEQEQLCSVCPLKKDHILHLTIWRVIIVCETTTYSTTKSGIVDGRKRYEALSQRTLGIK</sequence>
<evidence type="ECO:0000313" key="1">
    <source>
        <dbReference type="EMBL" id="CCD43286.1"/>
    </source>
</evidence>
<organism evidence="1 2">
    <name type="scientific">Botryotinia fuckeliana (strain T4)</name>
    <name type="common">Noble rot fungus</name>
    <name type="synonym">Botrytis cinerea</name>
    <dbReference type="NCBI Taxonomy" id="999810"/>
    <lineage>
        <taxon>Eukaryota</taxon>
        <taxon>Fungi</taxon>
        <taxon>Dikarya</taxon>
        <taxon>Ascomycota</taxon>
        <taxon>Pezizomycotina</taxon>
        <taxon>Leotiomycetes</taxon>
        <taxon>Helotiales</taxon>
        <taxon>Sclerotiniaceae</taxon>
        <taxon>Botrytis</taxon>
    </lineage>
</organism>
<gene>
    <name evidence="1" type="ORF">BofuT4_P066940.1</name>
</gene>
<dbReference type="HOGENOM" id="CLU_2454452_0_0_1"/>
<name>G2XRB8_BOTF4</name>
<proteinExistence type="predicted"/>
<protein>
    <submittedName>
        <fullName evidence="1">Uncharacterized protein</fullName>
    </submittedName>
</protein>
<dbReference type="InParanoid" id="G2XRB8"/>
<dbReference type="AlphaFoldDB" id="G2XRB8"/>